<dbReference type="Proteomes" id="UP000198575">
    <property type="component" value="Unassembled WGS sequence"/>
</dbReference>
<dbReference type="OrthoDB" id="9785438at2"/>
<protein>
    <submittedName>
        <fullName evidence="1">Predicted thiol-disulfide oxidoreductase YuxK, DCC family</fullName>
    </submittedName>
</protein>
<gene>
    <name evidence="1" type="ORF">SAMN05216289_12339</name>
</gene>
<evidence type="ECO:0000313" key="1">
    <source>
        <dbReference type="EMBL" id="SFN46191.1"/>
    </source>
</evidence>
<keyword evidence="2" id="KW-1185">Reference proteome</keyword>
<name>A0A1I4Z7C2_9GAMM</name>
<dbReference type="InterPro" id="IPR007263">
    <property type="entry name" value="DCC1-like"/>
</dbReference>
<dbReference type="PANTHER" id="PTHR33639:SF2">
    <property type="entry name" value="DUF393 DOMAIN-CONTAINING PROTEIN"/>
    <property type="match status" value="1"/>
</dbReference>
<organism evidence="1 2">
    <name type="scientific">Dokdonella immobilis</name>
    <dbReference type="NCBI Taxonomy" id="578942"/>
    <lineage>
        <taxon>Bacteria</taxon>
        <taxon>Pseudomonadati</taxon>
        <taxon>Pseudomonadota</taxon>
        <taxon>Gammaproteobacteria</taxon>
        <taxon>Lysobacterales</taxon>
        <taxon>Rhodanobacteraceae</taxon>
        <taxon>Dokdonella</taxon>
    </lineage>
</organism>
<reference evidence="1 2" key="1">
    <citation type="submission" date="2016-10" db="EMBL/GenBank/DDBJ databases">
        <authorList>
            <person name="de Groot N.N."/>
        </authorList>
    </citation>
    <scope>NUCLEOTIDE SEQUENCE [LARGE SCALE GENOMIC DNA]</scope>
    <source>
        <strain evidence="1 2">CGMCC 1.7659</strain>
    </source>
</reference>
<sequence length="129" mass="14923">MIVVFDAHCLLCSGSVQFLLRHDHRRRLRFATTQSEAGRALLDKAGIDAIDPESFVLVDDARAWTESAAVLRVAHALGWPWRLAWVAWIVPAPLRDALYRWIARHRYRWFGRSEHCFLPDAADATRFIR</sequence>
<dbReference type="EMBL" id="FOVF01000023">
    <property type="protein sequence ID" value="SFN46191.1"/>
    <property type="molecule type" value="Genomic_DNA"/>
</dbReference>
<dbReference type="PANTHER" id="PTHR33639">
    <property type="entry name" value="THIOL-DISULFIDE OXIDOREDUCTASE DCC"/>
    <property type="match status" value="1"/>
</dbReference>
<accession>A0A1I4Z7C2</accession>
<evidence type="ECO:0000313" key="2">
    <source>
        <dbReference type="Proteomes" id="UP000198575"/>
    </source>
</evidence>
<dbReference type="GO" id="GO:0015035">
    <property type="term" value="F:protein-disulfide reductase activity"/>
    <property type="evidence" value="ECO:0007669"/>
    <property type="project" value="InterPro"/>
</dbReference>
<proteinExistence type="predicted"/>
<dbReference type="STRING" id="578942.SAMN05216289_12339"/>
<dbReference type="Pfam" id="PF04134">
    <property type="entry name" value="DCC1-like"/>
    <property type="match status" value="1"/>
</dbReference>
<dbReference type="InterPro" id="IPR052927">
    <property type="entry name" value="DCC_oxidoreductase"/>
</dbReference>
<dbReference type="RefSeq" id="WP_092409140.1">
    <property type="nucleotide sequence ID" value="NZ_FOVF01000023.1"/>
</dbReference>
<dbReference type="AlphaFoldDB" id="A0A1I4Z7C2"/>